<evidence type="ECO:0000256" key="1">
    <source>
        <dbReference type="SAM" id="MobiDB-lite"/>
    </source>
</evidence>
<sequence>MASIHTLCILCLFLSSLFLSSPGVICPEVTSLLAATAGHQWLLADAAVQYLASIYHWFPVDLTIYCWRTLSERPLEKKLVSELLDIAKAMNINTAKLHKRVDEKNGTGTHRLPFSVHEAAWAGKGLIGQRKYINTTGNPWKPVFVIQTVPHCGILRGEIKACRKFAVPSALSDLAHNPFFSIEEAPSWITSHGYQLFLTHYDLETATSWDLDDASTKQLKGYRSYMVSEYYRDLPFFSLENTEAWISLIPVRAFMGREHDTLPDSGPHSRSTSPASLPTRFIPFQCPSSPVLAIQPKSKKSSGKAKAKLQQLKITRELSVDAIEDIVVQSTWTVPRESIAYRVDCSHCMDLLATKTGKILSLDAFIQLQDQESWHGSTGKKKGDTWVSDLGPNPTEPIHCRSCHFICNGVNVCEFVNPELFARCERYKLDMEAMRELWNHELDANEKEAASVWGIMSQCMKYAMEEKALQSEWGLQWTVIDAELLTLKQGPLAGIRINGWRPGTGQEPTNSSSTTPIVLGDQPLSEGDGDPYFEISEVQPVSMPEGSKSNFGLHNPSFVATNSMVVASEATGMVNQMDLLPLFGDPGPAPLLEGYNANTANTWNVVADTALAADDDQLEYIGPAHHILNFLGISIGHPKNYLPSPPRVMLSPLPSEPEEPIPNAEGSDQMIPPRNIDLSFSEHNILVGKRQRTKSIHTANAAEARPTKKGLR</sequence>
<dbReference type="AlphaFoldDB" id="A0AAD7EJZ0"/>
<evidence type="ECO:0000313" key="3">
    <source>
        <dbReference type="EMBL" id="KAJ7328344.1"/>
    </source>
</evidence>
<reference evidence="3" key="1">
    <citation type="submission" date="2023-03" db="EMBL/GenBank/DDBJ databases">
        <title>Massive genome expansion in bonnet fungi (Mycena s.s.) driven by repeated elements and novel gene families across ecological guilds.</title>
        <authorList>
            <consortium name="Lawrence Berkeley National Laboratory"/>
            <person name="Harder C.B."/>
            <person name="Miyauchi S."/>
            <person name="Viragh M."/>
            <person name="Kuo A."/>
            <person name="Thoen E."/>
            <person name="Andreopoulos B."/>
            <person name="Lu D."/>
            <person name="Skrede I."/>
            <person name="Drula E."/>
            <person name="Henrissat B."/>
            <person name="Morin E."/>
            <person name="Kohler A."/>
            <person name="Barry K."/>
            <person name="LaButti K."/>
            <person name="Morin E."/>
            <person name="Salamov A."/>
            <person name="Lipzen A."/>
            <person name="Mereny Z."/>
            <person name="Hegedus B."/>
            <person name="Baldrian P."/>
            <person name="Stursova M."/>
            <person name="Weitz H."/>
            <person name="Taylor A."/>
            <person name="Grigoriev I.V."/>
            <person name="Nagy L.G."/>
            <person name="Martin F."/>
            <person name="Kauserud H."/>
        </authorList>
    </citation>
    <scope>NUCLEOTIDE SEQUENCE</scope>
    <source>
        <strain evidence="3">CBHHK002</strain>
    </source>
</reference>
<gene>
    <name evidence="3" type="ORF">DFH08DRAFT_815843</name>
</gene>
<dbReference type="Proteomes" id="UP001218218">
    <property type="component" value="Unassembled WGS sequence"/>
</dbReference>
<proteinExistence type="predicted"/>
<protein>
    <submittedName>
        <fullName evidence="3">Uncharacterized protein</fullName>
    </submittedName>
</protein>
<keyword evidence="2" id="KW-0732">Signal</keyword>
<dbReference type="EMBL" id="JARIHO010000039">
    <property type="protein sequence ID" value="KAJ7328344.1"/>
    <property type="molecule type" value="Genomic_DNA"/>
</dbReference>
<organism evidence="3 4">
    <name type="scientific">Mycena albidolilacea</name>
    <dbReference type="NCBI Taxonomy" id="1033008"/>
    <lineage>
        <taxon>Eukaryota</taxon>
        <taxon>Fungi</taxon>
        <taxon>Dikarya</taxon>
        <taxon>Basidiomycota</taxon>
        <taxon>Agaricomycotina</taxon>
        <taxon>Agaricomycetes</taxon>
        <taxon>Agaricomycetidae</taxon>
        <taxon>Agaricales</taxon>
        <taxon>Marasmiineae</taxon>
        <taxon>Mycenaceae</taxon>
        <taxon>Mycena</taxon>
    </lineage>
</organism>
<comment type="caution">
    <text evidence="3">The sequence shown here is derived from an EMBL/GenBank/DDBJ whole genome shotgun (WGS) entry which is preliminary data.</text>
</comment>
<feature type="region of interest" description="Disordered" evidence="1">
    <location>
        <begin position="689"/>
        <end position="712"/>
    </location>
</feature>
<accession>A0AAD7EJZ0</accession>
<evidence type="ECO:0000256" key="2">
    <source>
        <dbReference type="SAM" id="SignalP"/>
    </source>
</evidence>
<feature type="region of interest" description="Disordered" evidence="1">
    <location>
        <begin position="651"/>
        <end position="675"/>
    </location>
</feature>
<feature type="chain" id="PRO_5042087204" evidence="2">
    <location>
        <begin position="21"/>
        <end position="712"/>
    </location>
</feature>
<evidence type="ECO:0000313" key="4">
    <source>
        <dbReference type="Proteomes" id="UP001218218"/>
    </source>
</evidence>
<keyword evidence="4" id="KW-1185">Reference proteome</keyword>
<feature type="signal peptide" evidence="2">
    <location>
        <begin position="1"/>
        <end position="20"/>
    </location>
</feature>
<name>A0AAD7EJZ0_9AGAR</name>